<dbReference type="EC" id="2.3.1.117" evidence="3"/>
<comment type="similarity">
    <text evidence="1">Belongs to the transferase hexapeptide repeat family.</text>
</comment>
<name>A0A841RAR8_9SPIO</name>
<organism evidence="3 4">
    <name type="scientific">Spirochaeta isovalerica</name>
    <dbReference type="NCBI Taxonomy" id="150"/>
    <lineage>
        <taxon>Bacteria</taxon>
        <taxon>Pseudomonadati</taxon>
        <taxon>Spirochaetota</taxon>
        <taxon>Spirochaetia</taxon>
        <taxon>Spirochaetales</taxon>
        <taxon>Spirochaetaceae</taxon>
        <taxon>Spirochaeta</taxon>
    </lineage>
</organism>
<dbReference type="RefSeq" id="WP_184745944.1">
    <property type="nucleotide sequence ID" value="NZ_JACHGJ010000002.1"/>
</dbReference>
<dbReference type="InterPro" id="IPR011004">
    <property type="entry name" value="Trimer_LpxA-like_sf"/>
</dbReference>
<dbReference type="AlphaFoldDB" id="A0A841RAR8"/>
<dbReference type="Proteomes" id="UP000587760">
    <property type="component" value="Unassembled WGS sequence"/>
</dbReference>
<dbReference type="InterPro" id="IPR023180">
    <property type="entry name" value="THP_succinylTrfase_dom1"/>
</dbReference>
<accession>A0A841RAR8</accession>
<dbReference type="InterPro" id="IPR037133">
    <property type="entry name" value="THP_succinylTrfase_N_sf"/>
</dbReference>
<evidence type="ECO:0000256" key="1">
    <source>
        <dbReference type="ARBA" id="ARBA00007274"/>
    </source>
</evidence>
<evidence type="ECO:0000259" key="2">
    <source>
        <dbReference type="Pfam" id="PF14805"/>
    </source>
</evidence>
<dbReference type="InterPro" id="IPR016755">
    <property type="entry name" value="UCP019302"/>
</dbReference>
<reference evidence="3 4" key="1">
    <citation type="submission" date="2020-08" db="EMBL/GenBank/DDBJ databases">
        <title>Genomic Encyclopedia of Type Strains, Phase IV (KMG-IV): sequencing the most valuable type-strain genomes for metagenomic binning, comparative biology and taxonomic classification.</title>
        <authorList>
            <person name="Goeker M."/>
        </authorList>
    </citation>
    <scope>NUCLEOTIDE SEQUENCE [LARGE SCALE GENOMIC DNA]</scope>
    <source>
        <strain evidence="3 4">DSM 2461</strain>
    </source>
</reference>
<keyword evidence="4" id="KW-1185">Reference proteome</keyword>
<dbReference type="Gene3D" id="2.160.10.10">
    <property type="entry name" value="Hexapeptide repeat proteins"/>
    <property type="match status" value="1"/>
</dbReference>
<keyword evidence="3" id="KW-0808">Transferase</keyword>
<dbReference type="SUPFAM" id="SSF51161">
    <property type="entry name" value="Trimeric LpxA-like enzymes"/>
    <property type="match status" value="1"/>
</dbReference>
<proteinExistence type="inferred from homology"/>
<sequence>MKFEEILKTLKSAEKVDKIDIVKGGEVIHTVHNREGSAGSLKVIANLVDFDNGNIDRALAMKGLEQFGEHVANAAARPGQHPNVEMLQSIGEGEYVKAVVHYKVPSELRERVEKFTALKKEGKLSSERDAALRTFNEVMDLLEAGYLRTAQIIDGRWQANQWVKNGIMLGFPLGNIVVYGGSNDIAFTDKETFPVRKLTGREGFRVVPPAAGLRRGAYAGAGCVFMPPGYANVGAHVGAGTMVENLAGSCSQIGRDSHISAGAIIGGVLDPVEATPVILGDHVLMGEGSGVTQGARLGDLVTLAPGVHISKATPILDPLNNVAYTSAGTAELITHEIGGGIKTYSTGRILAEKDGSYGPEIPAGALVIPSMSVSSRGTLKLTPMIAKYITSASERAYALEEALRG</sequence>
<dbReference type="GO" id="GO:0008666">
    <property type="term" value="F:2,3,4,5-tetrahydropyridine-2,6-dicarboxylate N-succinyltransferase activity"/>
    <property type="evidence" value="ECO:0007669"/>
    <property type="project" value="UniProtKB-EC"/>
</dbReference>
<evidence type="ECO:0000313" key="3">
    <source>
        <dbReference type="EMBL" id="MBB6480110.1"/>
    </source>
</evidence>
<dbReference type="Gene3D" id="1.10.166.10">
    <property type="entry name" value="Tetrahydrodipicolinate-N-succinyltransferase, N-terminal domain"/>
    <property type="match status" value="1"/>
</dbReference>
<protein>
    <submittedName>
        <fullName evidence="3">2,3,4,5-tetrahydropyridine-2-carboxylate N-succinyltransferase</fullName>
        <ecNumber evidence="3">2.3.1.117</ecNumber>
    </submittedName>
</protein>
<keyword evidence="3" id="KW-0012">Acyltransferase</keyword>
<feature type="domain" description="Tetrahydrodipicolinate-N-succinyltransferase chain A" evidence="2">
    <location>
        <begin position="108"/>
        <end position="173"/>
    </location>
</feature>
<dbReference type="Pfam" id="PF14805">
    <property type="entry name" value="THDPS_N_2"/>
    <property type="match status" value="1"/>
</dbReference>
<dbReference type="Pfam" id="PF10084">
    <property type="entry name" value="DUF2322"/>
    <property type="match status" value="1"/>
</dbReference>
<dbReference type="EMBL" id="JACHGJ010000002">
    <property type="protein sequence ID" value="MBB6480110.1"/>
    <property type="molecule type" value="Genomic_DNA"/>
</dbReference>
<comment type="caution">
    <text evidence="3">The sequence shown here is derived from an EMBL/GenBank/DDBJ whole genome shotgun (WGS) entry which is preliminary data.</text>
</comment>
<gene>
    <name evidence="3" type="ORF">HNR50_001768</name>
</gene>
<evidence type="ECO:0000313" key="4">
    <source>
        <dbReference type="Proteomes" id="UP000587760"/>
    </source>
</evidence>